<dbReference type="Proteomes" id="UP001156903">
    <property type="component" value="Unassembled WGS sequence"/>
</dbReference>
<keyword evidence="3 5" id="KW-1133">Transmembrane helix</keyword>
<feature type="transmembrane region" description="Helical" evidence="5">
    <location>
        <begin position="137"/>
        <end position="157"/>
    </location>
</feature>
<comment type="subcellular location">
    <subcellularLocation>
        <location evidence="1">Membrane</location>
        <topology evidence="1">Multi-pass membrane protein</topology>
    </subcellularLocation>
</comment>
<sequence>MKTSRSWLLLCMLHGVASMLLWWARDSAVDLLTWQADDWTTRPWTLWTTVWVHLNTPNLIANQLALGALTALAWMMRPPLGAALAWLLAWPLTQLMLPLWPQIGYAVGLAGLLHAGTAVMVVYLVAQRVPVARARRWGILLGVGLLGKLWLESAWSYPVIWDTSNEMSVVQAAHLTGALWGLVLALFAMLASDRVSRWHVG</sequence>
<evidence type="ECO:0000256" key="1">
    <source>
        <dbReference type="ARBA" id="ARBA00004141"/>
    </source>
</evidence>
<dbReference type="EMBL" id="BSPB01000073">
    <property type="protein sequence ID" value="GLS16690.1"/>
    <property type="molecule type" value="Genomic_DNA"/>
</dbReference>
<keyword evidence="2 5" id="KW-0812">Transmembrane</keyword>
<feature type="transmembrane region" description="Helical" evidence="5">
    <location>
        <begin position="103"/>
        <end position="125"/>
    </location>
</feature>
<evidence type="ECO:0000256" key="5">
    <source>
        <dbReference type="SAM" id="Phobius"/>
    </source>
</evidence>
<reference evidence="7" key="1">
    <citation type="journal article" date="2019" name="Int. J. Syst. Evol. Microbiol.">
        <title>The Global Catalogue of Microorganisms (GCM) 10K type strain sequencing project: providing services to taxonomists for standard genome sequencing and annotation.</title>
        <authorList>
            <consortium name="The Broad Institute Genomics Platform"/>
            <consortium name="The Broad Institute Genome Sequencing Center for Infectious Disease"/>
            <person name="Wu L."/>
            <person name="Ma J."/>
        </authorList>
    </citation>
    <scope>NUCLEOTIDE SEQUENCE [LARGE SCALE GENOMIC DNA]</scope>
    <source>
        <strain evidence="7">NBRC 109341</strain>
    </source>
</reference>
<evidence type="ECO:0000256" key="3">
    <source>
        <dbReference type="ARBA" id="ARBA00022989"/>
    </source>
</evidence>
<evidence type="ECO:0000313" key="7">
    <source>
        <dbReference type="Proteomes" id="UP001156903"/>
    </source>
</evidence>
<evidence type="ECO:0008006" key="8">
    <source>
        <dbReference type="Google" id="ProtNLM"/>
    </source>
</evidence>
<evidence type="ECO:0000313" key="6">
    <source>
        <dbReference type="EMBL" id="GLS16690.1"/>
    </source>
</evidence>
<keyword evidence="7" id="KW-1185">Reference proteome</keyword>
<dbReference type="InterPro" id="IPR035952">
    <property type="entry name" value="Rhomboid-like_sf"/>
</dbReference>
<dbReference type="RefSeq" id="WP_284309376.1">
    <property type="nucleotide sequence ID" value="NZ_BSPB01000073.1"/>
</dbReference>
<dbReference type="Gene3D" id="1.20.1540.10">
    <property type="entry name" value="Rhomboid-like"/>
    <property type="match status" value="1"/>
</dbReference>
<organism evidence="6 7">
    <name type="scientific">Hydrogenophaga electricum</name>
    <dbReference type="NCBI Taxonomy" id="1230953"/>
    <lineage>
        <taxon>Bacteria</taxon>
        <taxon>Pseudomonadati</taxon>
        <taxon>Pseudomonadota</taxon>
        <taxon>Betaproteobacteria</taxon>
        <taxon>Burkholderiales</taxon>
        <taxon>Comamonadaceae</taxon>
        <taxon>Hydrogenophaga</taxon>
    </lineage>
</organism>
<evidence type="ECO:0000256" key="4">
    <source>
        <dbReference type="ARBA" id="ARBA00023136"/>
    </source>
</evidence>
<name>A0ABQ6CD18_9BURK</name>
<comment type="caution">
    <text evidence="6">The sequence shown here is derived from an EMBL/GenBank/DDBJ whole genome shotgun (WGS) entry which is preliminary data.</text>
</comment>
<feature type="transmembrane region" description="Helical" evidence="5">
    <location>
        <begin position="44"/>
        <end position="73"/>
    </location>
</feature>
<keyword evidence="4 5" id="KW-0472">Membrane</keyword>
<accession>A0ABQ6CD18</accession>
<feature type="transmembrane region" description="Helical" evidence="5">
    <location>
        <begin position="7"/>
        <end position="24"/>
    </location>
</feature>
<proteinExistence type="predicted"/>
<protein>
    <recommendedName>
        <fullName evidence="8">Peptidase S54 rhomboid domain-containing protein</fullName>
    </recommendedName>
</protein>
<dbReference type="SUPFAM" id="SSF144091">
    <property type="entry name" value="Rhomboid-like"/>
    <property type="match status" value="1"/>
</dbReference>
<evidence type="ECO:0000256" key="2">
    <source>
        <dbReference type="ARBA" id="ARBA00022692"/>
    </source>
</evidence>
<gene>
    <name evidence="6" type="ORF">GCM10007935_41330</name>
</gene>
<feature type="transmembrane region" description="Helical" evidence="5">
    <location>
        <begin position="169"/>
        <end position="191"/>
    </location>
</feature>